<dbReference type="Proteomes" id="UP000789738">
    <property type="component" value="Unassembled WGS sequence"/>
</dbReference>
<dbReference type="EMBL" id="CAKJVE010000004">
    <property type="protein sequence ID" value="CAG9707336.1"/>
    <property type="molecule type" value="Genomic_DNA"/>
</dbReference>
<protein>
    <submittedName>
        <fullName evidence="1">Uncharacterized protein</fullName>
    </submittedName>
</protein>
<dbReference type="AlphaFoldDB" id="A0AA86JQ02"/>
<gene>
    <name evidence="1" type="ORF">CNEO_42965</name>
</gene>
<proteinExistence type="predicted"/>
<evidence type="ECO:0000313" key="1">
    <source>
        <dbReference type="EMBL" id="CAG9707336.1"/>
    </source>
</evidence>
<comment type="caution">
    <text evidence="1">The sequence shown here is derived from an EMBL/GenBank/DDBJ whole genome shotgun (WGS) entry which is preliminary data.</text>
</comment>
<organism evidence="1 2">
    <name type="scientific">Clostridium neonatale</name>
    <dbReference type="NCBI Taxonomy" id="137838"/>
    <lineage>
        <taxon>Bacteria</taxon>
        <taxon>Bacillati</taxon>
        <taxon>Bacillota</taxon>
        <taxon>Clostridia</taxon>
        <taxon>Eubacteriales</taxon>
        <taxon>Clostridiaceae</taxon>
        <taxon>Clostridium</taxon>
    </lineage>
</organism>
<sequence length="40" mass="4604">MIYMYTNKVIMTKTSAVAPINVNDRCIVRSVIINHPLLRN</sequence>
<reference evidence="1" key="1">
    <citation type="submission" date="2021-10" db="EMBL/GenBank/DDBJ databases">
        <authorList>
            <person name="Mesa V."/>
        </authorList>
    </citation>
    <scope>NUCLEOTIDE SEQUENCE</scope>
    <source>
        <strain evidence="1">CC3_PB</strain>
    </source>
</reference>
<name>A0AA86JQ02_9CLOT</name>
<evidence type="ECO:0000313" key="2">
    <source>
        <dbReference type="Proteomes" id="UP000789738"/>
    </source>
</evidence>
<accession>A0AA86JQ02</accession>